<dbReference type="SUPFAM" id="SSF51182">
    <property type="entry name" value="RmlC-like cupins"/>
    <property type="match status" value="1"/>
</dbReference>
<reference evidence="5" key="1">
    <citation type="submission" date="2018-10" db="EMBL/GenBank/DDBJ databases">
        <title>Acidithiobacillus sulfuriphilus sp. nov.: an extremely acidophilic sulfur-oxidizing chemolithotroph isolated from a neutral pH environment.</title>
        <authorList>
            <person name="Falagan C."/>
            <person name="Moya-Beltran A."/>
            <person name="Quatrini R."/>
            <person name="Johnson D.B."/>
        </authorList>
    </citation>
    <scope>NUCLEOTIDE SEQUENCE [LARGE SCALE GENOMIC DNA]</scope>
    <source>
        <strain evidence="5">CJ-2</strain>
    </source>
</reference>
<feature type="domain" description="Pirin N-terminal" evidence="4">
    <location>
        <begin position="18"/>
        <end position="96"/>
    </location>
</feature>
<dbReference type="InterPro" id="IPR011051">
    <property type="entry name" value="RmlC_Cupin_sf"/>
</dbReference>
<comment type="caution">
    <text evidence="5">The sequence shown here is derived from an EMBL/GenBank/DDBJ whole genome shotgun (WGS) entry which is preliminary data.</text>
</comment>
<comment type="similarity">
    <text evidence="1 2">Belongs to the pirin family.</text>
</comment>
<dbReference type="InterPro" id="IPR003829">
    <property type="entry name" value="Pirin_N_dom"/>
</dbReference>
<dbReference type="InterPro" id="IPR012093">
    <property type="entry name" value="Pirin"/>
</dbReference>
<dbReference type="Pfam" id="PF02678">
    <property type="entry name" value="Pirin"/>
    <property type="match status" value="1"/>
</dbReference>
<dbReference type="PANTHER" id="PTHR43212:SF3">
    <property type="entry name" value="QUERCETIN 2,3-DIOXYGENASE"/>
    <property type="match status" value="1"/>
</dbReference>
<organism evidence="5">
    <name type="scientific">Acidithiobacillus sulfuriphilus</name>
    <dbReference type="NCBI Taxonomy" id="1867749"/>
    <lineage>
        <taxon>Bacteria</taxon>
        <taxon>Pseudomonadati</taxon>
        <taxon>Pseudomonadota</taxon>
        <taxon>Acidithiobacillia</taxon>
        <taxon>Acidithiobacillales</taxon>
        <taxon>Acidithiobacillaceae</taxon>
        <taxon>Acidithiobacillus</taxon>
    </lineage>
</organism>
<evidence type="ECO:0000256" key="2">
    <source>
        <dbReference type="RuleBase" id="RU003457"/>
    </source>
</evidence>
<accession>A0A3M8QVA9</accession>
<gene>
    <name evidence="5" type="ORF">EC580_09660</name>
</gene>
<proteinExistence type="inferred from homology"/>
<sequence length="154" mass="16740">MAEELPDIRYRPAAGRGRSHTDWLDGAHSFSFADYQDPEAMGFGNLCVINDLIGPAAGFSMHPHRDMEIITYVLSGRQEHRDSMGNGSIIGAGDVGVSLRLHHALAAPRSCSSIWRRQRPARRGGNGCAWPPAVGPDGPSGTPRQRGRKRPACR</sequence>
<feature type="compositionally biased region" description="Basic residues" evidence="3">
    <location>
        <begin position="145"/>
        <end position="154"/>
    </location>
</feature>
<dbReference type="AlphaFoldDB" id="A0A3M8QVA9"/>
<evidence type="ECO:0000259" key="4">
    <source>
        <dbReference type="Pfam" id="PF02678"/>
    </source>
</evidence>
<dbReference type="Gene3D" id="2.60.120.10">
    <property type="entry name" value="Jelly Rolls"/>
    <property type="match status" value="1"/>
</dbReference>
<protein>
    <recommendedName>
        <fullName evidence="4">Pirin N-terminal domain-containing protein</fullName>
    </recommendedName>
</protein>
<evidence type="ECO:0000256" key="3">
    <source>
        <dbReference type="SAM" id="MobiDB-lite"/>
    </source>
</evidence>
<dbReference type="OrthoDB" id="5292192at2"/>
<feature type="region of interest" description="Disordered" evidence="3">
    <location>
        <begin position="116"/>
        <end position="154"/>
    </location>
</feature>
<name>A0A3M8QVA9_9PROT</name>
<dbReference type="PANTHER" id="PTHR43212">
    <property type="entry name" value="QUERCETIN 2,3-DIOXYGENASE"/>
    <property type="match status" value="1"/>
</dbReference>
<dbReference type="EMBL" id="RIZI01000177">
    <property type="protein sequence ID" value="RNF60188.1"/>
    <property type="molecule type" value="Genomic_DNA"/>
</dbReference>
<evidence type="ECO:0000313" key="5">
    <source>
        <dbReference type="EMBL" id="RNF60188.1"/>
    </source>
</evidence>
<evidence type="ECO:0000256" key="1">
    <source>
        <dbReference type="ARBA" id="ARBA00008416"/>
    </source>
</evidence>
<dbReference type="InterPro" id="IPR014710">
    <property type="entry name" value="RmlC-like_jellyroll"/>
</dbReference>